<organism evidence="4 5">
    <name type="scientific">Desulfotomaculum copahuensis</name>
    <dbReference type="NCBI Taxonomy" id="1838280"/>
    <lineage>
        <taxon>Bacteria</taxon>
        <taxon>Bacillati</taxon>
        <taxon>Bacillota</taxon>
        <taxon>Clostridia</taxon>
        <taxon>Eubacteriales</taxon>
        <taxon>Desulfotomaculaceae</taxon>
        <taxon>Desulfotomaculum</taxon>
    </lineage>
</organism>
<dbReference type="InterPro" id="IPR054831">
    <property type="entry name" value="UPF0122_fam_protein"/>
</dbReference>
<gene>
    <name evidence="4" type="ORF">A6M21_15580</name>
</gene>
<dbReference type="AlphaFoldDB" id="A0A1B7LB09"/>
<evidence type="ECO:0000313" key="4">
    <source>
        <dbReference type="EMBL" id="OAT79519.1"/>
    </source>
</evidence>
<evidence type="ECO:0000256" key="3">
    <source>
        <dbReference type="HAMAP-Rule" id="MF_00245"/>
    </source>
</evidence>
<dbReference type="RefSeq" id="WP_066671202.1">
    <property type="nucleotide sequence ID" value="NZ_LYVF01000193.1"/>
</dbReference>
<dbReference type="Proteomes" id="UP000078532">
    <property type="component" value="Unassembled WGS sequence"/>
</dbReference>
<accession>A0A1B7LB09</accession>
<sequence>MEKWAWINFLYDFYGQLLTPRQQKFTELYYANDLSLGEIAEQFAISRQAVHDVLKRAEHTLSGYEEKLGLAGKFLAQKERLAEAGALLAGYRPGQEEKIVRAREILKEVTELER</sequence>
<dbReference type="InterPro" id="IPR036388">
    <property type="entry name" value="WH-like_DNA-bd_sf"/>
</dbReference>
<proteinExistence type="inferred from homology"/>
<dbReference type="InterPro" id="IPR007394">
    <property type="entry name" value="UPF0122"/>
</dbReference>
<dbReference type="HAMAP" id="MF_00245">
    <property type="entry name" value="UPF0122"/>
    <property type="match status" value="1"/>
</dbReference>
<dbReference type="SUPFAM" id="SSF88659">
    <property type="entry name" value="Sigma3 and sigma4 domains of RNA polymerase sigma factors"/>
    <property type="match status" value="1"/>
</dbReference>
<comment type="function">
    <text evidence="2 3">Might take part in the signal recognition particle (SRP) pathway. This is inferred from the conservation of its genetic proximity to ftsY/ffh. May be a regulatory protein.</text>
</comment>
<evidence type="ECO:0000256" key="2">
    <source>
        <dbReference type="ARBA" id="ARBA00024764"/>
    </source>
</evidence>
<dbReference type="GO" id="GO:0003677">
    <property type="term" value="F:DNA binding"/>
    <property type="evidence" value="ECO:0007669"/>
    <property type="project" value="UniProtKB-KW"/>
</dbReference>
<dbReference type="STRING" id="1838280.A6M21_15580"/>
<dbReference type="InterPro" id="IPR013324">
    <property type="entry name" value="RNA_pol_sigma_r3/r4-like"/>
</dbReference>
<dbReference type="PANTHER" id="PTHR40083:SF1">
    <property type="entry name" value="UPF0122 PROTEIN YLXM"/>
    <property type="match status" value="1"/>
</dbReference>
<dbReference type="PANTHER" id="PTHR40083">
    <property type="entry name" value="UPF0122 PROTEIN CBO2450/CLC_2298"/>
    <property type="match status" value="1"/>
</dbReference>
<reference evidence="4 5" key="1">
    <citation type="submission" date="2016-04" db="EMBL/GenBank/DDBJ databases">
        <authorList>
            <person name="Evans L.H."/>
            <person name="Alamgir A."/>
            <person name="Owens N."/>
            <person name="Weber N.D."/>
            <person name="Virtaneva K."/>
            <person name="Barbian K."/>
            <person name="Babar A."/>
            <person name="Rosenke K."/>
        </authorList>
    </citation>
    <scope>NUCLEOTIDE SEQUENCE [LARGE SCALE GENOMIC DNA]</scope>
    <source>
        <strain evidence="4 5">LMa1</strain>
    </source>
</reference>
<dbReference type="Gene3D" id="1.10.10.10">
    <property type="entry name" value="Winged helix-like DNA-binding domain superfamily/Winged helix DNA-binding domain"/>
    <property type="match status" value="1"/>
</dbReference>
<protein>
    <recommendedName>
        <fullName evidence="3">UPF0122 protein A6M21_15580</fullName>
    </recommendedName>
</protein>
<dbReference type="NCBIfam" id="NF045758">
    <property type="entry name" value="YlxM"/>
    <property type="match status" value="1"/>
</dbReference>
<dbReference type="OrthoDB" id="6392at2"/>
<evidence type="ECO:0000256" key="1">
    <source>
        <dbReference type="ARBA" id="ARBA00008720"/>
    </source>
</evidence>
<comment type="similarity">
    <text evidence="1 3">Belongs to the UPF0122 family.</text>
</comment>
<comment type="caution">
    <text evidence="4">The sequence shown here is derived from an EMBL/GenBank/DDBJ whole genome shotgun (WGS) entry which is preliminary data.</text>
</comment>
<evidence type="ECO:0000313" key="5">
    <source>
        <dbReference type="Proteomes" id="UP000078532"/>
    </source>
</evidence>
<name>A0A1B7LB09_9FIRM</name>
<dbReference type="Pfam" id="PF04297">
    <property type="entry name" value="UPF0122"/>
    <property type="match status" value="1"/>
</dbReference>
<keyword evidence="5" id="KW-1185">Reference proteome</keyword>
<dbReference type="EMBL" id="LYVF01000193">
    <property type="protein sequence ID" value="OAT79519.1"/>
    <property type="molecule type" value="Genomic_DNA"/>
</dbReference>
<keyword evidence="4" id="KW-0238">DNA-binding</keyword>